<feature type="region of interest" description="Disordered" evidence="3">
    <location>
        <begin position="119"/>
        <end position="154"/>
    </location>
</feature>
<evidence type="ECO:0000259" key="4">
    <source>
        <dbReference type="Pfam" id="PF03787"/>
    </source>
</evidence>
<dbReference type="Proteomes" id="UP000194577">
    <property type="component" value="Unassembled WGS sequence"/>
</dbReference>
<dbReference type="InterPro" id="IPR052216">
    <property type="entry name" value="CRISPR_Csm3_endoribonuclease"/>
</dbReference>
<proteinExistence type="predicted"/>
<organism evidence="5 6">
    <name type="scientific">Actinomyces ruminis</name>
    <dbReference type="NCBI Taxonomy" id="1937003"/>
    <lineage>
        <taxon>Bacteria</taxon>
        <taxon>Bacillati</taxon>
        <taxon>Actinomycetota</taxon>
        <taxon>Actinomycetes</taxon>
        <taxon>Actinomycetales</taxon>
        <taxon>Actinomycetaceae</taxon>
        <taxon>Actinomyces</taxon>
    </lineage>
</organism>
<dbReference type="PANTHER" id="PTHR35579:SF3">
    <property type="entry name" value="CRISPR SYSTEM CMS ENDORIBONUCLEASE CSM3"/>
    <property type="match status" value="1"/>
</dbReference>
<evidence type="ECO:0000256" key="2">
    <source>
        <dbReference type="ARBA" id="ARBA00093789"/>
    </source>
</evidence>
<dbReference type="EMBL" id="MTPX02000039">
    <property type="protein sequence ID" value="PHP52863.1"/>
    <property type="molecule type" value="Genomic_DNA"/>
</dbReference>
<feature type="region of interest" description="Disordered" evidence="3">
    <location>
        <begin position="199"/>
        <end position="241"/>
    </location>
</feature>
<name>A0ABX4MCJ8_9ACTO</name>
<dbReference type="PANTHER" id="PTHR35579">
    <property type="entry name" value="CRISPR SYSTEM CMS ENDORIBONUCLEASE CSM3"/>
    <property type="match status" value="1"/>
</dbReference>
<dbReference type="InterPro" id="IPR005537">
    <property type="entry name" value="RAMP_III_fam"/>
</dbReference>
<keyword evidence="1" id="KW-0051">Antiviral defense</keyword>
<reference evidence="5 6" key="1">
    <citation type="submission" date="2017-10" db="EMBL/GenBank/DDBJ databases">
        <title>Draft genome sequence of cellulolytic Actinomyces sp CtC72 isolated from cattle rumen fluid.</title>
        <authorList>
            <person name="Joshi A.J."/>
            <person name="Vasudevan G."/>
            <person name="Lanjekar V.B."/>
            <person name="Hivarkar S."/>
            <person name="Engineer A."/>
            <person name="Pore S.D."/>
            <person name="Dhakephalkar P.K."/>
            <person name="Dagar S."/>
        </authorList>
    </citation>
    <scope>NUCLEOTIDE SEQUENCE [LARGE SCALE GENOMIC DNA]</scope>
    <source>
        <strain evidence="6">CtC72</strain>
    </source>
</reference>
<comment type="caution">
    <text evidence="5">The sequence shown here is derived from an EMBL/GenBank/DDBJ whole genome shotgun (WGS) entry which is preliminary data.</text>
</comment>
<comment type="subunit">
    <text evidence="2">Part of the Csm effector complex that includes Cas10, Csm2, Csm3, Csm4 and Csm5.</text>
</comment>
<dbReference type="CDD" id="cd09726">
    <property type="entry name" value="RAMP_I_III"/>
    <property type="match status" value="1"/>
</dbReference>
<sequence length="241" mass="26085">MTVKRYELSIMLKTDSPLHSGGVDEVVDPERAGLDREAVARRFARDAHDRPILTGRSIKGAVRSACKRFLQEHDAEQLAPALSCQALQSLWGDQGDGQQDGSPLRASALTFQAIRLPAVRDADTGNAEHTDGERATDSEENTLPEGQASRDGALPLRVGNAIDRYWGAVGDGALFEHEFLPAGNSLTLVIKAEGRVADEDATRPEYTDTQVPPSDAGGLETPEAPTHPRRQPPRRLSSSFL</sequence>
<evidence type="ECO:0000256" key="1">
    <source>
        <dbReference type="ARBA" id="ARBA00023118"/>
    </source>
</evidence>
<evidence type="ECO:0000313" key="5">
    <source>
        <dbReference type="EMBL" id="PHP52863.1"/>
    </source>
</evidence>
<gene>
    <name evidence="5" type="ORF">BW737_006195</name>
</gene>
<keyword evidence="6" id="KW-1185">Reference proteome</keyword>
<feature type="compositionally biased region" description="Basic and acidic residues" evidence="3">
    <location>
        <begin position="119"/>
        <end position="137"/>
    </location>
</feature>
<dbReference type="Pfam" id="PF03787">
    <property type="entry name" value="RAMPs"/>
    <property type="match status" value="1"/>
</dbReference>
<feature type="domain" description="CRISPR type III-associated protein" evidence="4">
    <location>
        <begin position="12"/>
        <end position="188"/>
    </location>
</feature>
<dbReference type="RefSeq" id="WP_086614712.1">
    <property type="nucleotide sequence ID" value="NZ_MTPX02000039.1"/>
</dbReference>
<accession>A0ABX4MCJ8</accession>
<protein>
    <recommendedName>
        <fullName evidence="4">CRISPR type III-associated protein domain-containing protein</fullName>
    </recommendedName>
</protein>
<evidence type="ECO:0000256" key="3">
    <source>
        <dbReference type="SAM" id="MobiDB-lite"/>
    </source>
</evidence>
<evidence type="ECO:0000313" key="6">
    <source>
        <dbReference type="Proteomes" id="UP000194577"/>
    </source>
</evidence>